<organism evidence="1 2">
    <name type="scientific">Arctium lappa</name>
    <name type="common">Greater burdock</name>
    <name type="synonym">Lappa major</name>
    <dbReference type="NCBI Taxonomy" id="4217"/>
    <lineage>
        <taxon>Eukaryota</taxon>
        <taxon>Viridiplantae</taxon>
        <taxon>Streptophyta</taxon>
        <taxon>Embryophyta</taxon>
        <taxon>Tracheophyta</taxon>
        <taxon>Spermatophyta</taxon>
        <taxon>Magnoliopsida</taxon>
        <taxon>eudicotyledons</taxon>
        <taxon>Gunneridae</taxon>
        <taxon>Pentapetalae</taxon>
        <taxon>asterids</taxon>
        <taxon>campanulids</taxon>
        <taxon>Asterales</taxon>
        <taxon>Asteraceae</taxon>
        <taxon>Carduoideae</taxon>
        <taxon>Cardueae</taxon>
        <taxon>Arctiinae</taxon>
        <taxon>Arctium</taxon>
    </lineage>
</organism>
<dbReference type="EMBL" id="CM042052">
    <property type="protein sequence ID" value="KAI3719232.1"/>
    <property type="molecule type" value="Genomic_DNA"/>
</dbReference>
<name>A0ACB9BB07_ARCLA</name>
<gene>
    <name evidence="1" type="ORF">L6452_20127</name>
</gene>
<evidence type="ECO:0000313" key="2">
    <source>
        <dbReference type="Proteomes" id="UP001055879"/>
    </source>
</evidence>
<reference evidence="1 2" key="2">
    <citation type="journal article" date="2022" name="Mol. Ecol. Resour.">
        <title>The genomes of chicory, endive, great burdock and yacon provide insights into Asteraceae paleo-polyploidization history and plant inulin production.</title>
        <authorList>
            <person name="Fan W."/>
            <person name="Wang S."/>
            <person name="Wang H."/>
            <person name="Wang A."/>
            <person name="Jiang F."/>
            <person name="Liu H."/>
            <person name="Zhao H."/>
            <person name="Xu D."/>
            <person name="Zhang Y."/>
        </authorList>
    </citation>
    <scope>NUCLEOTIDE SEQUENCE [LARGE SCALE GENOMIC DNA]</scope>
    <source>
        <strain evidence="2">cv. Niubang</strain>
    </source>
</reference>
<accession>A0ACB9BB07</accession>
<comment type="caution">
    <text evidence="1">The sequence shown here is derived from an EMBL/GenBank/DDBJ whole genome shotgun (WGS) entry which is preliminary data.</text>
</comment>
<dbReference type="Proteomes" id="UP001055879">
    <property type="component" value="Linkage Group LG06"/>
</dbReference>
<keyword evidence="2" id="KW-1185">Reference proteome</keyword>
<evidence type="ECO:0000313" key="1">
    <source>
        <dbReference type="EMBL" id="KAI3719232.1"/>
    </source>
</evidence>
<proteinExistence type="predicted"/>
<reference evidence="2" key="1">
    <citation type="journal article" date="2022" name="Mol. Ecol. Resour.">
        <title>The genomes of chicory, endive, great burdock and yacon provide insights into Asteraceae palaeo-polyploidization history and plant inulin production.</title>
        <authorList>
            <person name="Fan W."/>
            <person name="Wang S."/>
            <person name="Wang H."/>
            <person name="Wang A."/>
            <person name="Jiang F."/>
            <person name="Liu H."/>
            <person name="Zhao H."/>
            <person name="Xu D."/>
            <person name="Zhang Y."/>
        </authorList>
    </citation>
    <scope>NUCLEOTIDE SEQUENCE [LARGE SCALE GENOMIC DNA]</scope>
    <source>
        <strain evidence="2">cv. Niubang</strain>
    </source>
</reference>
<sequence>MKLVWSPEMATKAYIETVKTCKKIQESDEAEMISAMAGGWNPRLIVEAWSSGGEIMTSIALEIAARHLGARHVCIVENENSRSEYVAAMVDHGSPVPELVMEEAKEVVAALSEVEFMVVDGRRKDLCKLFGFIELSHRGAVLLCKNAMQRYMAGFRWDLAIGEKALVTKSVIIPMGQGLNIAYVKKNLTSRKSSSNDYSRWITRIDKKTGEEHVFRG</sequence>
<protein>
    <submittedName>
        <fullName evidence="1">Uncharacterized protein</fullName>
    </submittedName>
</protein>